<proteinExistence type="predicted"/>
<feature type="compositionally biased region" description="Polar residues" evidence="1">
    <location>
        <begin position="303"/>
        <end position="319"/>
    </location>
</feature>
<protein>
    <recommendedName>
        <fullName evidence="4">Reverse transcriptase Ty1/copia-type domain-containing protein</fullName>
    </recommendedName>
</protein>
<dbReference type="Pfam" id="PF14223">
    <property type="entry name" value="Retrotran_gag_2"/>
    <property type="match status" value="1"/>
</dbReference>
<reference evidence="2 3" key="1">
    <citation type="submission" date="2019-09" db="EMBL/GenBank/DDBJ databases">
        <authorList>
            <person name="Ou C."/>
        </authorList>
    </citation>
    <scope>NUCLEOTIDE SEQUENCE [LARGE SCALE GENOMIC DNA]</scope>
    <source>
        <strain evidence="2">S2</strain>
        <tissue evidence="2">Leaf</tissue>
    </source>
</reference>
<evidence type="ECO:0000313" key="2">
    <source>
        <dbReference type="EMBL" id="KAB2626772.1"/>
    </source>
</evidence>
<dbReference type="PANTHER" id="PTHR47481">
    <property type="match status" value="1"/>
</dbReference>
<feature type="compositionally biased region" description="Polar residues" evidence="1">
    <location>
        <begin position="457"/>
        <end position="489"/>
    </location>
</feature>
<evidence type="ECO:0008006" key="4">
    <source>
        <dbReference type="Google" id="ProtNLM"/>
    </source>
</evidence>
<dbReference type="CDD" id="cd09272">
    <property type="entry name" value="RNase_HI_RT_Ty1"/>
    <property type="match status" value="1"/>
</dbReference>
<dbReference type="AlphaFoldDB" id="A0A5N5HKV3"/>
<keyword evidence="3" id="KW-1185">Reference proteome</keyword>
<reference evidence="3" key="2">
    <citation type="submission" date="2019-10" db="EMBL/GenBank/DDBJ databases">
        <title>A de novo genome assembly of a pear dwarfing rootstock.</title>
        <authorList>
            <person name="Wang F."/>
            <person name="Wang J."/>
            <person name="Li S."/>
            <person name="Zhang Y."/>
            <person name="Fang M."/>
            <person name="Ma L."/>
            <person name="Zhao Y."/>
            <person name="Jiang S."/>
        </authorList>
    </citation>
    <scope>NUCLEOTIDE SEQUENCE [LARGE SCALE GENOMIC DNA]</scope>
</reference>
<dbReference type="EMBL" id="SMOL01000157">
    <property type="protein sequence ID" value="KAB2626772.1"/>
    <property type="molecule type" value="Genomic_DNA"/>
</dbReference>
<dbReference type="Proteomes" id="UP000327157">
    <property type="component" value="Chromosome 2"/>
</dbReference>
<reference evidence="2 3" key="3">
    <citation type="submission" date="2019-11" db="EMBL/GenBank/DDBJ databases">
        <title>A de novo genome assembly of a pear dwarfing rootstock.</title>
        <authorList>
            <person name="Wang F."/>
            <person name="Wang J."/>
            <person name="Li S."/>
            <person name="Zhang Y."/>
            <person name="Fang M."/>
            <person name="Ma L."/>
            <person name="Zhao Y."/>
            <person name="Jiang S."/>
        </authorList>
    </citation>
    <scope>NUCLEOTIDE SEQUENCE [LARGE SCALE GENOMIC DNA]</scope>
    <source>
        <strain evidence="2">S2</strain>
        <tissue evidence="2">Leaf</tissue>
    </source>
</reference>
<evidence type="ECO:0000313" key="3">
    <source>
        <dbReference type="Proteomes" id="UP000327157"/>
    </source>
</evidence>
<comment type="caution">
    <text evidence="2">The sequence shown here is derived from an EMBL/GenBank/DDBJ whole genome shotgun (WGS) entry which is preliminary data.</text>
</comment>
<gene>
    <name evidence="2" type="ORF">D8674_020390</name>
</gene>
<dbReference type="OrthoDB" id="913984at2759"/>
<accession>A0A5N5HKV3</accession>
<feature type="region of interest" description="Disordered" evidence="1">
    <location>
        <begin position="455"/>
        <end position="489"/>
    </location>
</feature>
<dbReference type="PANTHER" id="PTHR47481:SF22">
    <property type="entry name" value="RETROTRANSPOSON GAG DOMAIN-CONTAINING PROTEIN"/>
    <property type="match status" value="1"/>
</dbReference>
<sequence>MAPSVKIEGLLGMLTIRFGEHNYTKWSFQFKSVLKGYKLFDHFDGSAPCPSKFVVSTEIGVTKELTVAFQDWETIDLSLLSLLIATLTDDVIECVIGCKTAAEAWTNLEERFASVSRIGVNHLKTELHTVQKGGDSMDKCLLRIKSIRDQLMAAGEYVSDNDVMIVALAGLPKEYAIIRTVILARDSNVTMKEFRALLIGAERENDVVMNSLTHNMVALYVQGNSGGSSSSLYTNGASSSNSSANEPSSIGDVIIATPLPQQMSFFPQSQMVQPAYFPNQSSYGSGGGYVGNLKQHPQDNSRQHQSSAPFNGNQQRFYNGGQSRGNRDIVLWNAIIGEITPTNPLGLLLLLHLHFLVHPHVMQGMNAQQNIHEPDLSYQVQHAMQGMSVQGSPSYSNAANWITQKLILSRHVIHDGSVFPTKCKPLMMSSSRYVPFSVNSTSIIVSLRASSEHDSISTEQVQSMSDTPSQSTPQRQESGTQESESLSSHQFIPIQDLNQPLSPVLDPAYLQVLLPISVSDWNQSSSSIPANNSRTHSITTRLQTGAIERRDYVAFYAGLPELQSLEVDDGSICYDGFFLLAESVDYEEPKNFKVIATNSNWLHEPGMLNHYMGRLTYFLGLHIQYKSNGDMFISQTKYTQELIKKVGMENCRPAPTPSKPHTQLLISEGADIHISAYSDADWASDINTRRSVTGYVVFLGSNPISWQSKKQSSVSRSSTEAEYKALAHCAADVLQVLNIDWLECNKDRCRGLPYRQIS</sequence>
<organism evidence="2 3">
    <name type="scientific">Pyrus ussuriensis x Pyrus communis</name>
    <dbReference type="NCBI Taxonomy" id="2448454"/>
    <lineage>
        <taxon>Eukaryota</taxon>
        <taxon>Viridiplantae</taxon>
        <taxon>Streptophyta</taxon>
        <taxon>Embryophyta</taxon>
        <taxon>Tracheophyta</taxon>
        <taxon>Spermatophyta</taxon>
        <taxon>Magnoliopsida</taxon>
        <taxon>eudicotyledons</taxon>
        <taxon>Gunneridae</taxon>
        <taxon>Pentapetalae</taxon>
        <taxon>rosids</taxon>
        <taxon>fabids</taxon>
        <taxon>Rosales</taxon>
        <taxon>Rosaceae</taxon>
        <taxon>Amygdaloideae</taxon>
        <taxon>Maleae</taxon>
        <taxon>Pyrus</taxon>
    </lineage>
</organism>
<feature type="region of interest" description="Disordered" evidence="1">
    <location>
        <begin position="287"/>
        <end position="319"/>
    </location>
</feature>
<evidence type="ECO:0000256" key="1">
    <source>
        <dbReference type="SAM" id="MobiDB-lite"/>
    </source>
</evidence>
<name>A0A5N5HKV3_9ROSA</name>